<dbReference type="InterPro" id="IPR050309">
    <property type="entry name" value="Type-B_Carboxylest/Lipase"/>
</dbReference>
<gene>
    <name evidence="2" type="ORF">H4O11_06450</name>
</gene>
<dbReference type="Pfam" id="PF00135">
    <property type="entry name" value="COesterase"/>
    <property type="match status" value="1"/>
</dbReference>
<dbReference type="AlphaFoldDB" id="A0A7W3FL02"/>
<evidence type="ECO:0000313" key="3">
    <source>
        <dbReference type="Proteomes" id="UP000547058"/>
    </source>
</evidence>
<dbReference type="Proteomes" id="UP000547058">
    <property type="component" value="Unassembled WGS sequence"/>
</dbReference>
<dbReference type="PANTHER" id="PTHR11559">
    <property type="entry name" value="CARBOXYLESTERASE"/>
    <property type="match status" value="1"/>
</dbReference>
<protein>
    <submittedName>
        <fullName evidence="2">Carboxylesterase family protein</fullName>
    </submittedName>
</protein>
<comment type="caution">
    <text evidence="2">The sequence shown here is derived from an EMBL/GenBank/DDBJ whole genome shotgun (WGS) entry which is preliminary data.</text>
</comment>
<dbReference type="InterPro" id="IPR029058">
    <property type="entry name" value="AB_hydrolase_fold"/>
</dbReference>
<proteinExistence type="predicted"/>
<dbReference type="InterPro" id="IPR002018">
    <property type="entry name" value="CarbesteraseB"/>
</dbReference>
<dbReference type="Gene3D" id="3.40.50.1820">
    <property type="entry name" value="alpha/beta hydrolase"/>
    <property type="match status" value="1"/>
</dbReference>
<organism evidence="2 3">
    <name type="scientific">Stenotrophomonas tumulicola</name>
    <dbReference type="NCBI Taxonomy" id="1685415"/>
    <lineage>
        <taxon>Bacteria</taxon>
        <taxon>Pseudomonadati</taxon>
        <taxon>Pseudomonadota</taxon>
        <taxon>Gammaproteobacteria</taxon>
        <taxon>Lysobacterales</taxon>
        <taxon>Lysobacteraceae</taxon>
        <taxon>Stenotrophomonas</taxon>
    </lineage>
</organism>
<name>A0A7W3FL02_9GAMM</name>
<keyword evidence="3" id="KW-1185">Reference proteome</keyword>
<dbReference type="EMBL" id="JACGXS010000002">
    <property type="protein sequence ID" value="MBA8681448.1"/>
    <property type="molecule type" value="Genomic_DNA"/>
</dbReference>
<reference evidence="2 3" key="1">
    <citation type="submission" date="2020-08" db="EMBL/GenBank/DDBJ databases">
        <title>Stenotrophomonas tumulicola JCM 30961.</title>
        <authorList>
            <person name="Deng Y."/>
        </authorList>
    </citation>
    <scope>NUCLEOTIDE SEQUENCE [LARGE SCALE GENOMIC DNA]</scope>
    <source>
        <strain evidence="2 3">JCM 30961</strain>
    </source>
</reference>
<evidence type="ECO:0000313" key="2">
    <source>
        <dbReference type="EMBL" id="MBA8681448.1"/>
    </source>
</evidence>
<sequence length="528" mass="56077">MLAQSATPGAGAGPIAETASGKLRGAVEGPLHVFKGIPFAAPPVGTLRWKAPAPVQAWQGIKDATRFGAACIQPSNRVQSIYAQDIGTTSEDCLSLNVWAPADASNAPVLVWIHGGALRTGASKEPFYDGSRLAQRGVVVVSINYRLGVLGYLAHPELSAESAQGVSGNYGLLDQVAALDWVRANIAGLGGDPSNVTIAGESAGALSVMYLMAAAPARGLFHKAILQSAYMISTPALTESVHGEPAAEDVGTFIAAKLNASDIAALRAMGGQEVSDAAAVAGFAPWATIDGQVLARQLVETYEHGDQAAVPILVGFNSGEIRSLSILAPPVPASAAAYEATIRERYLDLADDFLRQYPSSDLQESIFANTRDALYGWTSERMARNQTAIGQPAYLYYFDHGYPAADRANLHGFHASEIPYVFGTFDATPPRWPKNPDTPEERRFSDALIGYWTSFARTGVPRAADTPAWPAYGTNAAFMHFADMPKASTGLLPGMYELHEEAMLRRRAAGTLPWNWNTGLASPPLPKP</sequence>
<feature type="domain" description="Carboxylesterase type B" evidence="1">
    <location>
        <begin position="14"/>
        <end position="482"/>
    </location>
</feature>
<dbReference type="SUPFAM" id="SSF53474">
    <property type="entry name" value="alpha/beta-Hydrolases"/>
    <property type="match status" value="1"/>
</dbReference>
<evidence type="ECO:0000259" key="1">
    <source>
        <dbReference type="Pfam" id="PF00135"/>
    </source>
</evidence>
<accession>A0A7W3FL02</accession>